<gene>
    <name evidence="13" type="ORF">SBRCBS47491_004618</name>
</gene>
<feature type="domain" description="Peptidase M14" evidence="12">
    <location>
        <begin position="119"/>
        <end position="452"/>
    </location>
</feature>
<dbReference type="CDD" id="cd03860">
    <property type="entry name" value="M14_CP_A-B_like"/>
    <property type="match status" value="1"/>
</dbReference>
<evidence type="ECO:0000256" key="9">
    <source>
        <dbReference type="ARBA" id="ARBA00023157"/>
    </source>
</evidence>
<name>A0ABP0BRI0_9PEZI</name>
<proteinExistence type="inferred from homology"/>
<evidence type="ECO:0000256" key="11">
    <source>
        <dbReference type="SAM" id="SignalP"/>
    </source>
</evidence>
<dbReference type="InterPro" id="IPR057246">
    <property type="entry name" value="CARBOXYPEPT_ZN_1"/>
</dbReference>
<sequence>MKLLFALVLLATSIAPAHARVSYRGVQVLRLPVRDDNIDTINKAITDLGLGTWQDARTVGRFADVVVHPVVADSLQTHLGPNDAALATVMHADLEAAIAAEAVYDAYAPGSANATWFNSFHSYADHLLFLQDLQARHANHTELVSSGLSLDGRNITGLRIFGSGGGKIVRPAVVFHGTVHAREWIATMVVEYLAYQLAEATVDMINKTNATNTTNTTADLTAALEKYDVYAFPIVNPDGFVYTQTTDRLWRKNRQANAETNSSSSSMSSSNLAAAPSPACVGRDINRNWPIAWANEGGASTNPCAQDYRGGAQADAPETAALTSWLLGTQRRQSIALYIDYHSYGQLFMTPYGYTCEHFPANNTELLYLASGAADAIYDVHGVYFQSGGICSMLYKSTGNSVDYVHDVVGVPYSFTSELRDMGQTGFVLPPAQIRPSCEEALAGVAYLLKNIK</sequence>
<accession>A0ABP0BRI0</accession>
<evidence type="ECO:0000256" key="7">
    <source>
        <dbReference type="ARBA" id="ARBA00022833"/>
    </source>
</evidence>
<dbReference type="InterPro" id="IPR000834">
    <property type="entry name" value="Peptidase_M14"/>
</dbReference>
<dbReference type="Gene3D" id="3.40.630.10">
    <property type="entry name" value="Zn peptidases"/>
    <property type="match status" value="1"/>
</dbReference>
<reference evidence="13 14" key="1">
    <citation type="submission" date="2024-01" db="EMBL/GenBank/DDBJ databases">
        <authorList>
            <person name="Allen C."/>
            <person name="Tagirdzhanova G."/>
        </authorList>
    </citation>
    <scope>NUCLEOTIDE SEQUENCE [LARGE SCALE GENOMIC DNA]</scope>
</reference>
<dbReference type="PRINTS" id="PR00765">
    <property type="entry name" value="CRBOXYPTASEA"/>
</dbReference>
<keyword evidence="14" id="KW-1185">Reference proteome</keyword>
<dbReference type="Pfam" id="PF00246">
    <property type="entry name" value="Peptidase_M14"/>
    <property type="match status" value="1"/>
</dbReference>
<feature type="signal peptide" evidence="11">
    <location>
        <begin position="1"/>
        <end position="19"/>
    </location>
</feature>
<protein>
    <recommendedName>
        <fullName evidence="12">Peptidase M14 domain-containing protein</fullName>
    </recommendedName>
</protein>
<evidence type="ECO:0000313" key="13">
    <source>
        <dbReference type="EMBL" id="CAK7221706.1"/>
    </source>
</evidence>
<dbReference type="PROSITE" id="PS52035">
    <property type="entry name" value="PEPTIDASE_M14"/>
    <property type="match status" value="1"/>
</dbReference>
<evidence type="ECO:0000256" key="6">
    <source>
        <dbReference type="ARBA" id="ARBA00022801"/>
    </source>
</evidence>
<evidence type="ECO:0000256" key="2">
    <source>
        <dbReference type="ARBA" id="ARBA00005988"/>
    </source>
</evidence>
<dbReference type="Proteomes" id="UP001642406">
    <property type="component" value="Unassembled WGS sequence"/>
</dbReference>
<dbReference type="InterPro" id="IPR036990">
    <property type="entry name" value="M14A-like_propep"/>
</dbReference>
<dbReference type="SMART" id="SM00631">
    <property type="entry name" value="Zn_pept"/>
    <property type="match status" value="1"/>
</dbReference>
<evidence type="ECO:0000259" key="12">
    <source>
        <dbReference type="PROSITE" id="PS52035"/>
    </source>
</evidence>
<keyword evidence="3" id="KW-0645">Protease</keyword>
<organism evidence="13 14">
    <name type="scientific">Sporothrix bragantina</name>
    <dbReference type="NCBI Taxonomy" id="671064"/>
    <lineage>
        <taxon>Eukaryota</taxon>
        <taxon>Fungi</taxon>
        <taxon>Dikarya</taxon>
        <taxon>Ascomycota</taxon>
        <taxon>Pezizomycotina</taxon>
        <taxon>Sordariomycetes</taxon>
        <taxon>Sordariomycetidae</taxon>
        <taxon>Ophiostomatales</taxon>
        <taxon>Ophiostomataceae</taxon>
        <taxon>Sporothrix</taxon>
    </lineage>
</organism>
<evidence type="ECO:0000256" key="5">
    <source>
        <dbReference type="ARBA" id="ARBA00022729"/>
    </source>
</evidence>
<dbReference type="PROSITE" id="PS00132">
    <property type="entry name" value="CARBOXYPEPT_ZN_1"/>
    <property type="match status" value="1"/>
</dbReference>
<dbReference type="SUPFAM" id="SSF54897">
    <property type="entry name" value="Protease propeptides/inhibitors"/>
    <property type="match status" value="1"/>
</dbReference>
<keyword evidence="8" id="KW-0482">Metalloprotease</keyword>
<dbReference type="SUPFAM" id="SSF53187">
    <property type="entry name" value="Zn-dependent exopeptidases"/>
    <property type="match status" value="1"/>
</dbReference>
<evidence type="ECO:0000313" key="14">
    <source>
        <dbReference type="Proteomes" id="UP001642406"/>
    </source>
</evidence>
<keyword evidence="9" id="KW-1015">Disulfide bond</keyword>
<keyword evidence="4" id="KW-0479">Metal-binding</keyword>
<keyword evidence="5 11" id="KW-0732">Signal</keyword>
<evidence type="ECO:0000256" key="3">
    <source>
        <dbReference type="ARBA" id="ARBA00022670"/>
    </source>
</evidence>
<comment type="similarity">
    <text evidence="2 10">Belongs to the peptidase M14 family.</text>
</comment>
<keyword evidence="7" id="KW-0862">Zinc</keyword>
<dbReference type="PANTHER" id="PTHR11705">
    <property type="entry name" value="PROTEASE FAMILY M14 CARBOXYPEPTIDASE A,B"/>
    <property type="match status" value="1"/>
</dbReference>
<evidence type="ECO:0000256" key="1">
    <source>
        <dbReference type="ARBA" id="ARBA00001947"/>
    </source>
</evidence>
<evidence type="ECO:0000256" key="10">
    <source>
        <dbReference type="PROSITE-ProRule" id="PRU01379"/>
    </source>
</evidence>
<evidence type="ECO:0000256" key="4">
    <source>
        <dbReference type="ARBA" id="ARBA00022723"/>
    </source>
</evidence>
<keyword evidence="6" id="KW-0378">Hydrolase</keyword>
<dbReference type="PANTHER" id="PTHR11705:SF143">
    <property type="entry name" value="SLL0236 PROTEIN"/>
    <property type="match status" value="1"/>
</dbReference>
<comment type="cofactor">
    <cofactor evidence="1">
        <name>Zn(2+)</name>
        <dbReference type="ChEBI" id="CHEBI:29105"/>
    </cofactor>
</comment>
<dbReference type="Gene3D" id="3.30.70.340">
    <property type="entry name" value="Metallocarboxypeptidase-like"/>
    <property type="match status" value="1"/>
</dbReference>
<feature type="active site" description="Proton donor/acceptor" evidence="10">
    <location>
        <position position="418"/>
    </location>
</feature>
<feature type="chain" id="PRO_5047160314" description="Peptidase M14 domain-containing protein" evidence="11">
    <location>
        <begin position="20"/>
        <end position="453"/>
    </location>
</feature>
<evidence type="ECO:0000256" key="8">
    <source>
        <dbReference type="ARBA" id="ARBA00023049"/>
    </source>
</evidence>
<comment type="caution">
    <text evidence="13">The sequence shown here is derived from an EMBL/GenBank/DDBJ whole genome shotgun (WGS) entry which is preliminary data.</text>
</comment>
<dbReference type="EMBL" id="CAWUHC010000036">
    <property type="protein sequence ID" value="CAK7221706.1"/>
    <property type="molecule type" value="Genomic_DNA"/>
</dbReference>